<reference evidence="2 3" key="1">
    <citation type="journal article" date="2012" name="Genome Biol.">
        <title>Genome and low-iron response of an oceanic diatom adapted to chronic iron limitation.</title>
        <authorList>
            <person name="Lommer M."/>
            <person name="Specht M."/>
            <person name="Roy A.S."/>
            <person name="Kraemer L."/>
            <person name="Andreson R."/>
            <person name="Gutowska M.A."/>
            <person name="Wolf J."/>
            <person name="Bergner S.V."/>
            <person name="Schilhabel M.B."/>
            <person name="Klostermeier U.C."/>
            <person name="Beiko R.G."/>
            <person name="Rosenstiel P."/>
            <person name="Hippler M."/>
            <person name="Laroche J."/>
        </authorList>
    </citation>
    <scope>NUCLEOTIDE SEQUENCE [LARGE SCALE GENOMIC DNA]</scope>
    <source>
        <strain evidence="2 3">CCMP1005</strain>
    </source>
</reference>
<comment type="caution">
    <text evidence="2">The sequence shown here is derived from an EMBL/GenBank/DDBJ whole genome shotgun (WGS) entry which is preliminary data.</text>
</comment>
<protein>
    <submittedName>
        <fullName evidence="2">Uncharacterized protein</fullName>
    </submittedName>
</protein>
<feature type="region of interest" description="Disordered" evidence="1">
    <location>
        <begin position="47"/>
        <end position="80"/>
    </location>
</feature>
<proteinExistence type="predicted"/>
<dbReference type="EMBL" id="AGNL01048556">
    <property type="protein sequence ID" value="EJK45381.1"/>
    <property type="molecule type" value="Genomic_DNA"/>
</dbReference>
<evidence type="ECO:0000313" key="2">
    <source>
        <dbReference type="EMBL" id="EJK45381.1"/>
    </source>
</evidence>
<name>K0R933_THAOC</name>
<dbReference type="AlphaFoldDB" id="K0R933"/>
<dbReference type="Proteomes" id="UP000266841">
    <property type="component" value="Unassembled WGS sequence"/>
</dbReference>
<feature type="non-terminal residue" evidence="2">
    <location>
        <position position="1"/>
    </location>
</feature>
<evidence type="ECO:0000256" key="1">
    <source>
        <dbReference type="SAM" id="MobiDB-lite"/>
    </source>
</evidence>
<sequence length="703" mass="77635">WKTAFGDSCEALHKALKAQLNAAGASARTACADVYYRTWKSATRFSSDEAVDGEEDEVTSRQSNAGALDSGDDSSAPEAAQPVGVGLVERNAQSQYFDIRYRNGVKNLGFELARKMVNGVEVFVAVQIDQSNNDTILLREHDVLEKVNGDKALNFVGSATVPENQASSLTSALVSSVGSMRLSFRRYPENAVFSDPQPAPAPDNESEIDFSNPLPIGRIMLLRNKDSDSDSDSDDDDYIAENAVFVRRCLRDGSVQVQYVFPETRYSRTVQQDELEDLNEQLAIPAYTDGSGNRIEGSAIPAFFRDHRAVRSAKRKADADTLYPPNRHSRRHADDAYLTNGRNEKFGLVLSELSTESQQKYDDFGIRSHAGDVLDPPSGDVSDGFLLDTEFVRQSGTPVEGATLPLRIAGGININGHNYIYRNRKNCKCCRGTAVRKEPCPGRAEVVNGQCVITVSHSNSCILSSLVEGEVVKTPEEREAAHLELLASDQRSIYTPSKNELQVWLPIHARKQFPNLDEQLQLIDAVVKKDFAQCQEIVEDIHNNNRKMVQPYYYGDFYGLIASIYNERITYIGHVGDNNYIRLTLSATTAEGKRKTLQLNSAHVTYDTFAGPRHVGQPGTIDHSKSGGRRQHNFVVDLTRMTAMDNSSGQDTCWRLRQVRNRGARASATLQEREHAVQYTVAMDESDGGGVAIGAGEMANLMA</sequence>
<organism evidence="2 3">
    <name type="scientific">Thalassiosira oceanica</name>
    <name type="common">Marine diatom</name>
    <dbReference type="NCBI Taxonomy" id="159749"/>
    <lineage>
        <taxon>Eukaryota</taxon>
        <taxon>Sar</taxon>
        <taxon>Stramenopiles</taxon>
        <taxon>Ochrophyta</taxon>
        <taxon>Bacillariophyta</taxon>
        <taxon>Coscinodiscophyceae</taxon>
        <taxon>Thalassiosirophycidae</taxon>
        <taxon>Thalassiosirales</taxon>
        <taxon>Thalassiosiraceae</taxon>
        <taxon>Thalassiosira</taxon>
    </lineage>
</organism>
<evidence type="ECO:0000313" key="3">
    <source>
        <dbReference type="Proteomes" id="UP000266841"/>
    </source>
</evidence>
<accession>K0R933</accession>
<keyword evidence="3" id="KW-1185">Reference proteome</keyword>
<gene>
    <name evidence="2" type="ORF">THAOC_36005</name>
</gene>